<evidence type="ECO:0000313" key="2">
    <source>
        <dbReference type="Proteomes" id="UP000050863"/>
    </source>
</evidence>
<sequence>MAITLLPHPFSTREVAFECEPRAISIAVWIDAQHDPRDVTPVGALLISIKHTHVRDHVLLVVLGEGWSSWRYVPGMWIEWGRFHRLLVTRVRRAAQP</sequence>
<reference evidence="1 2" key="1">
    <citation type="submission" date="2014-03" db="EMBL/GenBank/DDBJ databases">
        <title>Bradyrhizobium valentinum sp. nov., isolated from effective nodules of Lupinus mariae-josephae, a lupine endemic of basic-lime soils in Eastern Spain.</title>
        <authorList>
            <person name="Duran D."/>
            <person name="Rey L."/>
            <person name="Navarro A."/>
            <person name="Busquets A."/>
            <person name="Imperial J."/>
            <person name="Ruiz-Argueso T."/>
        </authorList>
    </citation>
    <scope>NUCLEOTIDE SEQUENCE [LARGE SCALE GENOMIC DNA]</scope>
    <source>
        <strain evidence="1 2">PAC68</strain>
    </source>
</reference>
<proteinExistence type="predicted"/>
<dbReference type="AlphaFoldDB" id="A0A0R3KFE0"/>
<keyword evidence="2" id="KW-1185">Reference proteome</keyword>
<accession>A0A0R3KFE0</accession>
<dbReference type="Proteomes" id="UP000050863">
    <property type="component" value="Unassembled WGS sequence"/>
</dbReference>
<evidence type="ECO:0000313" key="1">
    <source>
        <dbReference type="EMBL" id="KRQ94519.1"/>
    </source>
</evidence>
<name>A0A0R3KFE0_9BRAD</name>
<organism evidence="1 2">
    <name type="scientific">Bradyrhizobium jicamae</name>
    <dbReference type="NCBI Taxonomy" id="280332"/>
    <lineage>
        <taxon>Bacteria</taxon>
        <taxon>Pseudomonadati</taxon>
        <taxon>Pseudomonadota</taxon>
        <taxon>Alphaproteobacteria</taxon>
        <taxon>Hyphomicrobiales</taxon>
        <taxon>Nitrobacteraceae</taxon>
        <taxon>Bradyrhizobium</taxon>
    </lineage>
</organism>
<dbReference type="EMBL" id="LLXZ01000216">
    <property type="protein sequence ID" value="KRQ94519.1"/>
    <property type="molecule type" value="Genomic_DNA"/>
</dbReference>
<comment type="caution">
    <text evidence="1">The sequence shown here is derived from an EMBL/GenBank/DDBJ whole genome shotgun (WGS) entry which is preliminary data.</text>
</comment>
<protein>
    <submittedName>
        <fullName evidence="1">Uncharacterized protein</fullName>
    </submittedName>
</protein>
<gene>
    <name evidence="1" type="ORF">CQ12_37525</name>
</gene>